<reference evidence="13" key="1">
    <citation type="journal article" date="2015" name="BMC Evol. Biol.">
        <title>Chloroplast phylogenomic analysis of chlorophyte green algae identifies a novel lineage sister to the Sphaeropleales (Chlorophyceae).</title>
        <authorList>
            <person name="Lemieux C."/>
            <person name="Vincent A.T."/>
            <person name="Labarre A."/>
            <person name="Otis C."/>
            <person name="Turmel M."/>
        </authorList>
    </citation>
    <scope>NUCLEOTIDE SEQUENCE</scope>
</reference>
<dbReference type="Gene3D" id="2.40.40.20">
    <property type="match status" value="1"/>
</dbReference>
<keyword evidence="13" id="KW-0150">Chloroplast</keyword>
<evidence type="ECO:0000256" key="4">
    <source>
        <dbReference type="ARBA" id="ARBA00022640"/>
    </source>
</evidence>
<dbReference type="GeneID" id="26379184"/>
<dbReference type="InterPro" id="IPR044893">
    <property type="entry name" value="RNA_pol_Rpb1_clamp_domain"/>
</dbReference>
<evidence type="ECO:0000256" key="7">
    <source>
        <dbReference type="ARBA" id="ARBA00023163"/>
    </source>
</evidence>
<dbReference type="GO" id="GO:0003899">
    <property type="term" value="F:DNA-directed RNA polymerase activity"/>
    <property type="evidence" value="ECO:0007669"/>
    <property type="project" value="UniProtKB-UniRule"/>
</dbReference>
<feature type="binding site" evidence="9">
    <location>
        <position position="196"/>
    </location>
    <ligand>
        <name>Zn(2+)</name>
        <dbReference type="ChEBI" id="CHEBI:29105"/>
    </ligand>
</feature>
<keyword evidence="9" id="KW-0460">Magnesium</keyword>
<comment type="function">
    <text evidence="1 9 10">DNA-dependent RNA polymerase catalyzes the transcription of DNA into RNA using the four ribonucleoside triphosphates as substrates.</text>
</comment>
<keyword evidence="7 9" id="KW-0804">Transcription</keyword>
<dbReference type="Pfam" id="PF00623">
    <property type="entry name" value="RNA_pol_Rpb1_2"/>
    <property type="match status" value="2"/>
</dbReference>
<feature type="binding site" evidence="9">
    <location>
        <position position="1247"/>
    </location>
    <ligand>
        <name>Mg(2+)</name>
        <dbReference type="ChEBI" id="CHEBI:18420"/>
    </ligand>
</feature>
<gene>
    <name evidence="9 13" type="primary">rpoC1</name>
</gene>
<dbReference type="GO" id="GO:0008270">
    <property type="term" value="F:zinc ion binding"/>
    <property type="evidence" value="ECO:0007669"/>
    <property type="project" value="UniProtKB-UniRule"/>
</dbReference>
<dbReference type="InterPro" id="IPR007080">
    <property type="entry name" value="RNA_pol_Rpb1_1"/>
</dbReference>
<dbReference type="GO" id="GO:0009507">
    <property type="term" value="C:chloroplast"/>
    <property type="evidence" value="ECO:0007669"/>
    <property type="project" value="UniProtKB-SubCell"/>
</dbReference>
<evidence type="ECO:0000256" key="1">
    <source>
        <dbReference type="ARBA" id="ARBA00004026"/>
    </source>
</evidence>
<accession>A0A0S2LQ21</accession>
<geneLocation type="chloroplast" evidence="13"/>
<evidence type="ECO:0000256" key="8">
    <source>
        <dbReference type="ARBA" id="ARBA00048552"/>
    </source>
</evidence>
<dbReference type="PANTHER" id="PTHR19376">
    <property type="entry name" value="DNA-DIRECTED RNA POLYMERASE"/>
    <property type="match status" value="1"/>
</dbReference>
<dbReference type="Pfam" id="PF04997">
    <property type="entry name" value="RNA_pol_Rpb1_1"/>
    <property type="match status" value="2"/>
</dbReference>
<dbReference type="InterPro" id="IPR045867">
    <property type="entry name" value="DNA-dir_RpoC_beta_prime"/>
</dbReference>
<feature type="binding site" evidence="9">
    <location>
        <position position="199"/>
    </location>
    <ligand>
        <name>Zn(2+)</name>
        <dbReference type="ChEBI" id="CHEBI:29105"/>
    </ligand>
</feature>
<feature type="binding site" evidence="9">
    <location>
        <position position="1251"/>
    </location>
    <ligand>
        <name>Mg(2+)</name>
        <dbReference type="ChEBI" id="CHEBI:18420"/>
    </ligand>
</feature>
<comment type="cofactor">
    <cofactor evidence="9">
        <name>Zn(2+)</name>
        <dbReference type="ChEBI" id="CHEBI:29105"/>
    </cofactor>
    <text evidence="9">Binds 1 Zn(2+) ion per subunit.</text>
</comment>
<evidence type="ECO:0000256" key="3">
    <source>
        <dbReference type="ARBA" id="ARBA00022478"/>
    </source>
</evidence>
<organism evidence="13">
    <name type="scientific">Phacotus lenticularis</name>
    <dbReference type="NCBI Taxonomy" id="52965"/>
    <lineage>
        <taxon>Eukaryota</taxon>
        <taxon>Viridiplantae</taxon>
        <taxon>Chlorophyta</taxon>
        <taxon>core chlorophytes</taxon>
        <taxon>Chlorophyceae</taxon>
        <taxon>CS clade</taxon>
        <taxon>Chlamydomonadales</taxon>
        <taxon>Phacotaceae</taxon>
        <taxon>Phacotus</taxon>
    </lineage>
</organism>
<dbReference type="RefSeq" id="YP_009185263.1">
    <property type="nucleotide sequence ID" value="NC_028587.1"/>
</dbReference>
<evidence type="ECO:0000313" key="13">
    <source>
        <dbReference type="EMBL" id="ALO63612.1"/>
    </source>
</evidence>
<comment type="similarity">
    <text evidence="2 9">Belongs to the RNA polymerase beta' chain family. RpoC1 subfamily.</text>
</comment>
<keyword evidence="9" id="KW-0862">Zinc</keyword>
<feature type="domain" description="RNA polymerase N-terminal" evidence="12">
    <location>
        <begin position="1020"/>
        <end position="1301"/>
    </location>
</feature>
<keyword evidence="3 9" id="KW-0240">DNA-directed RNA polymerase</keyword>
<dbReference type="InterPro" id="IPR000722">
    <property type="entry name" value="RNA_pol_asu"/>
</dbReference>
<dbReference type="PANTHER" id="PTHR19376:SF54">
    <property type="entry name" value="DNA-DIRECTED RNA POLYMERASE SUBUNIT BETA"/>
    <property type="match status" value="1"/>
</dbReference>
<dbReference type="InterPro" id="IPR042102">
    <property type="entry name" value="RNA_pol_Rpb1_3_sf"/>
</dbReference>
<dbReference type="GO" id="GO:0003677">
    <property type="term" value="F:DNA binding"/>
    <property type="evidence" value="ECO:0007669"/>
    <property type="project" value="UniProtKB-UniRule"/>
</dbReference>
<proteinExistence type="inferred from homology"/>
<dbReference type="SUPFAM" id="SSF64484">
    <property type="entry name" value="beta and beta-prime subunits of DNA dependent RNA-polymerase"/>
    <property type="match status" value="1"/>
</dbReference>
<comment type="catalytic activity">
    <reaction evidence="8 9 10">
        <text>RNA(n) + a ribonucleoside 5'-triphosphate = RNA(n+1) + diphosphate</text>
        <dbReference type="Rhea" id="RHEA:21248"/>
        <dbReference type="Rhea" id="RHEA-COMP:14527"/>
        <dbReference type="Rhea" id="RHEA-COMP:17342"/>
        <dbReference type="ChEBI" id="CHEBI:33019"/>
        <dbReference type="ChEBI" id="CHEBI:61557"/>
        <dbReference type="ChEBI" id="CHEBI:140395"/>
        <dbReference type="EC" id="2.7.7.6"/>
    </reaction>
</comment>
<dbReference type="SMART" id="SM00663">
    <property type="entry name" value="RPOLA_N"/>
    <property type="match status" value="1"/>
</dbReference>
<name>A0A0S2LQ21_9CHLO</name>
<comment type="subunit">
    <text evidence="9">In plastids the minimal PEP RNA polymerase catalytic core is composed of four subunits: alpha, beta, beta', and beta''. When a (nuclear-encoded) sigma factor is associated with the core the holoenzyme is formed, which can initiate transcription.</text>
</comment>
<comment type="cofactor">
    <cofactor evidence="9">
        <name>Mg(2+)</name>
        <dbReference type="ChEBI" id="CHEBI:18420"/>
    </cofactor>
    <text evidence="9">Binds 1 Mg(2+) ion per subunit.</text>
</comment>
<keyword evidence="9" id="KW-0479">Metal-binding</keyword>
<keyword evidence="6 9" id="KW-0548">Nucleotidyltransferase</keyword>
<feature type="binding site" evidence="9">
    <location>
        <position position="1249"/>
    </location>
    <ligand>
        <name>Mg(2+)</name>
        <dbReference type="ChEBI" id="CHEBI:18420"/>
    </ligand>
</feature>
<sequence length="1413" mass="162645">MPQYFKHNDFLKRSPPGYKQKVLVRNTSPNNENNENNSKKLLGEKPYLSNSNRLEGLSGSGALLSKKYDTAYSKLSEVKLITIGLASPEKIRQWAEKTLPNKNKTVLGQVTNANTLHHKTFKPQKGGLFCERIFGPLKDFQCACGITIPTPVSSNLMNSNLTTGSLEQQKLPMEFLSKPLGSTLQGPTAQVTRKFCNKCDVEYTWSVIRRYQLGYIQLVSPVTHVWYLKGSPSYLSILLDMKKRHLEYVTYCTESLTLENSLKANTSRLTKIPSEMLEMWKQTVLNGLPLGKSKKESQKIKIYELYKERKKQKRFNTKIQKRFLPLVLTSAVENVFVLNSENNPEGQRGPVVKFNTKFLILLSLIHKHVYLTNLMDFKNELIESLIFDCFDKFSLKQLLKKLPTSLYLFYNLQLVLQKEFFLLLCNKFWKELYLTSLKESLQKSILLSNSQKWDNQQQNNLDVATNLPFLSKMQQMKVLISSFVETNNQSNSSQQSVSNILGGVGHNNSYKALNVKKLPTATSTNYEHQETLIFIEMAKQQWFLSFLLCIKKLKSTDLLLLNYPLLTNYKLTNQLLINSLAQNTVNLSLLKTNNSTKNDKVDDTNLWGYPHFRSPKGPKLDVKLSSFNNSFLTFVEPILNKYSDALNHAFFNVFLQQLTFTDKNLPSIHTKSIPYYSFFSESLSKPQGLLIMGIAHNKNSSTQWAKHIVGKTKKRDDLLSYIFLANVKKQYNFLEKAMNNSSIRLESVPFILNPKLKEVVRDCSWNKGSTSISNLKFSPMNNFYSGEFVCSIFSSLKNIYSSFQDGKVSEKTSFGNDLIYPRGTIKDTYQSTKGLKKKTKAINKSKMGPQKTENKFPKLGNNIYCVSHRERWMDEEWQNFIDYMSMPFNETVLFSKNRPDKIALSIIPAYKNQIFVLKNEFSSVSNQKNKLYQNNAEYSGPGIIQQLLNEFDFSELQKIDKQNRILLYQLNKHIFSLKKHLQKPTKKELKKLKDCYKKRDQLIRRTKLIRTFFRKDSKPNSMILTILPVLPPDLRPIVKIGGQIAASDLNRLYQRVIYRNDRLKKFLKEPGMSSSYEMKYAQRLLQEAVDNLIQNGKSGSASEKDARGRALKSLSDLLKGKQGRFRQYLLGKRVDYSGRSVIVVGPKLKLHECGLPKEMAVELYLPFLLKRILNHNYARTVVGAKTLMKQNPDLVWELLKEIMQTCPVLLNRAPTLHRLGIQAFQPKLIEGRAILLHPLVCPAFNADFDGDQMAVHVPITVEARAEAWKLMCGRQNFLSPATGEPLAIPSQDMVLGCYYLTTHCNKSTIKYQQGSGFYFNNFSDVLNAYHRKIVDLHAFVWVKFDSHLEQGNDQDDPLEIRINIYGQWTEIYQYIQNSYSKNNTPINQYICTTPGRILFNFIIQKTLVKNLVW</sequence>
<dbReference type="HAMAP" id="MF_01323">
    <property type="entry name" value="RNApol_bact_RpoC1"/>
    <property type="match status" value="1"/>
</dbReference>
<comment type="subcellular location">
    <subcellularLocation>
        <location evidence="9">Plastid</location>
        <location evidence="9">Chloroplast</location>
    </subcellularLocation>
</comment>
<protein>
    <recommendedName>
        <fullName evidence="9">DNA-directed RNA polymerase subunit beta'</fullName>
        <ecNumber evidence="9">2.7.7.6</ecNumber>
    </recommendedName>
    <alternativeName>
        <fullName evidence="9">PEP</fullName>
    </alternativeName>
    <alternativeName>
        <fullName evidence="9">Plastid-encoded RNA polymerase subunit beta'</fullName>
        <shortName evidence="9">RNA polymerase subunit beta'</shortName>
    </alternativeName>
</protein>
<dbReference type="Gene3D" id="1.10.274.100">
    <property type="entry name" value="RNA polymerase Rpb1, domain 3"/>
    <property type="match status" value="1"/>
</dbReference>
<dbReference type="EMBL" id="KT625422">
    <property type="protein sequence ID" value="ALO63612.1"/>
    <property type="molecule type" value="Genomic_DNA"/>
</dbReference>
<evidence type="ECO:0000256" key="10">
    <source>
        <dbReference type="RuleBase" id="RU004279"/>
    </source>
</evidence>
<dbReference type="GO" id="GO:0000428">
    <property type="term" value="C:DNA-directed RNA polymerase complex"/>
    <property type="evidence" value="ECO:0007669"/>
    <property type="project" value="UniProtKB-KW"/>
</dbReference>
<evidence type="ECO:0000256" key="9">
    <source>
        <dbReference type="HAMAP-Rule" id="MF_01323"/>
    </source>
</evidence>
<keyword evidence="5 9" id="KW-0808">Transferase</keyword>
<feature type="binding site" evidence="9">
    <location>
        <position position="142"/>
    </location>
    <ligand>
        <name>Zn(2+)</name>
        <dbReference type="ChEBI" id="CHEBI:29105"/>
    </ligand>
</feature>
<evidence type="ECO:0000259" key="12">
    <source>
        <dbReference type="SMART" id="SM00663"/>
    </source>
</evidence>
<dbReference type="GO" id="GO:0000287">
    <property type="term" value="F:magnesium ion binding"/>
    <property type="evidence" value="ECO:0007669"/>
    <property type="project" value="UniProtKB-UniRule"/>
</dbReference>
<dbReference type="InterPro" id="IPR034678">
    <property type="entry name" value="RNApol_RpoC1"/>
</dbReference>
<evidence type="ECO:0000256" key="6">
    <source>
        <dbReference type="ARBA" id="ARBA00022695"/>
    </source>
</evidence>
<dbReference type="Gene3D" id="1.10.40.90">
    <property type="match status" value="1"/>
</dbReference>
<dbReference type="GO" id="GO:0006351">
    <property type="term" value="P:DNA-templated transcription"/>
    <property type="evidence" value="ECO:0007669"/>
    <property type="project" value="UniProtKB-UniRule"/>
</dbReference>
<dbReference type="InterPro" id="IPR006592">
    <property type="entry name" value="RNA_pol_N"/>
</dbReference>
<feature type="region of interest" description="Disordered" evidence="11">
    <location>
        <begin position="26"/>
        <end position="45"/>
    </location>
</feature>
<evidence type="ECO:0000256" key="5">
    <source>
        <dbReference type="ARBA" id="ARBA00022679"/>
    </source>
</evidence>
<feature type="binding site" evidence="9">
    <location>
        <position position="144"/>
    </location>
    <ligand>
        <name>Zn(2+)</name>
        <dbReference type="ChEBI" id="CHEBI:29105"/>
    </ligand>
</feature>
<evidence type="ECO:0000256" key="11">
    <source>
        <dbReference type="SAM" id="MobiDB-lite"/>
    </source>
</evidence>
<dbReference type="Gene3D" id="4.10.860.120">
    <property type="entry name" value="RNA polymerase II, clamp domain"/>
    <property type="match status" value="1"/>
</dbReference>
<evidence type="ECO:0000256" key="2">
    <source>
        <dbReference type="ARBA" id="ARBA00007207"/>
    </source>
</evidence>
<dbReference type="Pfam" id="PF04983">
    <property type="entry name" value="RNA_pol_Rpb1_3"/>
    <property type="match status" value="1"/>
</dbReference>
<dbReference type="InterPro" id="IPR007066">
    <property type="entry name" value="RNA_pol_Rpb1_3"/>
</dbReference>
<keyword evidence="4 13" id="KW-0934">Plastid</keyword>
<dbReference type="EC" id="2.7.7.6" evidence="9"/>